<keyword evidence="1" id="KW-0732">Signal</keyword>
<accession>A0ABX0WM96</accession>
<comment type="caution">
    <text evidence="2">The sequence shown here is derived from an EMBL/GenBank/DDBJ whole genome shotgun (WGS) entry which is preliminary data.</text>
</comment>
<protein>
    <recommendedName>
        <fullName evidence="4">Valyl-tRNA synthetase</fullName>
    </recommendedName>
</protein>
<feature type="chain" id="PRO_5046560982" description="Valyl-tRNA synthetase" evidence="1">
    <location>
        <begin position="22"/>
        <end position="110"/>
    </location>
</feature>
<evidence type="ECO:0008006" key="4">
    <source>
        <dbReference type="Google" id="ProtNLM"/>
    </source>
</evidence>
<proteinExistence type="predicted"/>
<gene>
    <name evidence="2" type="ORF">GGR41_000580</name>
</gene>
<sequence length="110" mass="12310">MRKAVAVVAIGLGLAWGGAQAENKKLPTEKERLELCSSAEKLASSIMKARQDGMRMQEVMEILGKDSVLVRRLAVAAYERPQFNREESKAKAVREFENDSYLDCIKKILP</sequence>
<keyword evidence="3" id="KW-1185">Reference proteome</keyword>
<organism evidence="2 3">
    <name type="scientific">Paenalcaligenes hominis</name>
    <dbReference type="NCBI Taxonomy" id="643674"/>
    <lineage>
        <taxon>Bacteria</taxon>
        <taxon>Pseudomonadati</taxon>
        <taxon>Pseudomonadota</taxon>
        <taxon>Betaproteobacteria</taxon>
        <taxon>Burkholderiales</taxon>
        <taxon>Alcaligenaceae</taxon>
        <taxon>Paenalcaligenes</taxon>
    </lineage>
</organism>
<evidence type="ECO:0000256" key="1">
    <source>
        <dbReference type="SAM" id="SignalP"/>
    </source>
</evidence>
<reference evidence="2 3" key="1">
    <citation type="submission" date="2020-03" db="EMBL/GenBank/DDBJ databases">
        <title>Genomic Encyclopedia of Type Strains, Phase IV (KMG-IV): sequencing the most valuable type-strain genomes for metagenomic binning, comparative biology and taxonomic classification.</title>
        <authorList>
            <person name="Goeker M."/>
        </authorList>
    </citation>
    <scope>NUCLEOTIDE SEQUENCE [LARGE SCALE GENOMIC DNA]</scope>
    <source>
        <strain evidence="2 3">DSM 26613</strain>
    </source>
</reference>
<dbReference type="RefSeq" id="WP_167660558.1">
    <property type="nucleotide sequence ID" value="NZ_BMCQ01000004.1"/>
</dbReference>
<dbReference type="EMBL" id="JAATIZ010000001">
    <property type="protein sequence ID" value="NJB64359.1"/>
    <property type="molecule type" value="Genomic_DNA"/>
</dbReference>
<evidence type="ECO:0000313" key="2">
    <source>
        <dbReference type="EMBL" id="NJB64359.1"/>
    </source>
</evidence>
<feature type="signal peptide" evidence="1">
    <location>
        <begin position="1"/>
        <end position="21"/>
    </location>
</feature>
<dbReference type="Proteomes" id="UP000783934">
    <property type="component" value="Unassembled WGS sequence"/>
</dbReference>
<evidence type="ECO:0000313" key="3">
    <source>
        <dbReference type="Proteomes" id="UP000783934"/>
    </source>
</evidence>
<name>A0ABX0WM96_9BURK</name>